<dbReference type="Pfam" id="PF01106">
    <property type="entry name" value="NifU"/>
    <property type="match status" value="1"/>
</dbReference>
<dbReference type="EMBL" id="BARS01008155">
    <property type="protein sequence ID" value="GAF74731.1"/>
    <property type="molecule type" value="Genomic_DNA"/>
</dbReference>
<dbReference type="InterPro" id="IPR034904">
    <property type="entry name" value="FSCA_dom_sf"/>
</dbReference>
<comment type="caution">
    <text evidence="2">The sequence shown here is derived from an EMBL/GenBank/DDBJ whole genome shotgun (WGS) entry which is preliminary data.</text>
</comment>
<dbReference type="GO" id="GO:0005506">
    <property type="term" value="F:iron ion binding"/>
    <property type="evidence" value="ECO:0007669"/>
    <property type="project" value="InterPro"/>
</dbReference>
<reference evidence="2" key="1">
    <citation type="journal article" date="2014" name="Front. Microbiol.">
        <title>High frequency of phylogenetically diverse reductive dehalogenase-homologous genes in deep subseafloor sedimentary metagenomes.</title>
        <authorList>
            <person name="Kawai M."/>
            <person name="Futagami T."/>
            <person name="Toyoda A."/>
            <person name="Takaki Y."/>
            <person name="Nishi S."/>
            <person name="Hori S."/>
            <person name="Arai W."/>
            <person name="Tsubouchi T."/>
            <person name="Morono Y."/>
            <person name="Uchiyama I."/>
            <person name="Ito T."/>
            <person name="Fujiyama A."/>
            <person name="Inagaki F."/>
            <person name="Takami H."/>
        </authorList>
    </citation>
    <scope>NUCLEOTIDE SEQUENCE</scope>
    <source>
        <strain evidence="2">Expedition CK06-06</strain>
    </source>
</reference>
<dbReference type="Gene3D" id="3.30.300.130">
    <property type="entry name" value="Fe-S cluster assembly (FSCA)"/>
    <property type="match status" value="1"/>
</dbReference>
<dbReference type="SUPFAM" id="SSF117916">
    <property type="entry name" value="Fe-S cluster assembly (FSCA) domain-like"/>
    <property type="match status" value="1"/>
</dbReference>
<dbReference type="GO" id="GO:0051536">
    <property type="term" value="F:iron-sulfur cluster binding"/>
    <property type="evidence" value="ECO:0007669"/>
    <property type="project" value="InterPro"/>
</dbReference>
<proteinExistence type="predicted"/>
<feature type="non-terminal residue" evidence="2">
    <location>
        <position position="65"/>
    </location>
</feature>
<evidence type="ECO:0000259" key="1">
    <source>
        <dbReference type="Pfam" id="PF01106"/>
    </source>
</evidence>
<gene>
    <name evidence="2" type="ORF">S01H1_15612</name>
</gene>
<organism evidence="2">
    <name type="scientific">marine sediment metagenome</name>
    <dbReference type="NCBI Taxonomy" id="412755"/>
    <lineage>
        <taxon>unclassified sequences</taxon>
        <taxon>metagenomes</taxon>
        <taxon>ecological metagenomes</taxon>
    </lineage>
</organism>
<protein>
    <recommendedName>
        <fullName evidence="1">NIF system FeS cluster assembly NifU C-terminal domain-containing protein</fullName>
    </recommendedName>
</protein>
<dbReference type="AlphaFoldDB" id="X0SHY4"/>
<dbReference type="InterPro" id="IPR001075">
    <property type="entry name" value="NIF_FeS_clus_asmbl_NifU_C"/>
</dbReference>
<dbReference type="PANTHER" id="PTHR11178">
    <property type="entry name" value="IRON-SULFUR CLUSTER SCAFFOLD PROTEIN NFU-RELATED"/>
    <property type="match status" value="1"/>
</dbReference>
<accession>X0SHY4</accession>
<evidence type="ECO:0000313" key="2">
    <source>
        <dbReference type="EMBL" id="GAF74731.1"/>
    </source>
</evidence>
<name>X0SHY4_9ZZZZ</name>
<feature type="domain" description="NIF system FeS cluster assembly NifU C-terminal" evidence="1">
    <location>
        <begin position="12"/>
        <end position="61"/>
    </location>
</feature>
<sequence length="65" mass="6740">MSEGEATFKDQVTEAIAGIRPALQEHGGDVELVEAVEADGVVQVRLQGACKGCPGARMTLRANSA</sequence>
<dbReference type="GO" id="GO:0016226">
    <property type="term" value="P:iron-sulfur cluster assembly"/>
    <property type="evidence" value="ECO:0007669"/>
    <property type="project" value="InterPro"/>
</dbReference>